<gene>
    <name evidence="6" type="ORF">GCM10023331_32490</name>
</gene>
<evidence type="ECO:0000313" key="7">
    <source>
        <dbReference type="Proteomes" id="UP001500298"/>
    </source>
</evidence>
<keyword evidence="4 5" id="KW-0472">Membrane</keyword>
<dbReference type="Proteomes" id="UP001500298">
    <property type="component" value="Unassembled WGS sequence"/>
</dbReference>
<comment type="caution">
    <text evidence="6">The sequence shown here is derived from an EMBL/GenBank/DDBJ whole genome shotgun (WGS) entry which is preliminary data.</text>
</comment>
<keyword evidence="3 5" id="KW-1133">Transmembrane helix</keyword>
<evidence type="ECO:0000313" key="6">
    <source>
        <dbReference type="EMBL" id="GAA4845174.1"/>
    </source>
</evidence>
<organism evidence="6 7">
    <name type="scientific">Algivirga pacifica</name>
    <dbReference type="NCBI Taxonomy" id="1162670"/>
    <lineage>
        <taxon>Bacteria</taxon>
        <taxon>Pseudomonadati</taxon>
        <taxon>Bacteroidota</taxon>
        <taxon>Cytophagia</taxon>
        <taxon>Cytophagales</taxon>
        <taxon>Flammeovirgaceae</taxon>
        <taxon>Algivirga</taxon>
    </lineage>
</organism>
<feature type="transmembrane region" description="Helical" evidence="5">
    <location>
        <begin position="12"/>
        <end position="32"/>
    </location>
</feature>
<comment type="subcellular location">
    <subcellularLocation>
        <location evidence="1">Membrane</location>
        <topology evidence="1">Single-pass membrane protein</topology>
    </subcellularLocation>
</comment>
<dbReference type="PANTHER" id="PTHR30386:SF26">
    <property type="entry name" value="TRANSPORT PROTEIN COMB"/>
    <property type="match status" value="1"/>
</dbReference>
<name>A0ABP9DIN2_9BACT</name>
<evidence type="ECO:0000256" key="4">
    <source>
        <dbReference type="ARBA" id="ARBA00023136"/>
    </source>
</evidence>
<reference evidence="7" key="1">
    <citation type="journal article" date="2019" name="Int. J. Syst. Evol. Microbiol.">
        <title>The Global Catalogue of Microorganisms (GCM) 10K type strain sequencing project: providing services to taxonomists for standard genome sequencing and annotation.</title>
        <authorList>
            <consortium name="The Broad Institute Genomics Platform"/>
            <consortium name="The Broad Institute Genome Sequencing Center for Infectious Disease"/>
            <person name="Wu L."/>
            <person name="Ma J."/>
        </authorList>
    </citation>
    <scope>NUCLEOTIDE SEQUENCE [LARGE SCALE GENOMIC DNA]</scope>
    <source>
        <strain evidence="7">JCM 18326</strain>
    </source>
</reference>
<keyword evidence="7" id="KW-1185">Reference proteome</keyword>
<keyword evidence="2 5" id="KW-0812">Transmembrane</keyword>
<dbReference type="InterPro" id="IPR050739">
    <property type="entry name" value="MFP"/>
</dbReference>
<protein>
    <submittedName>
        <fullName evidence="6">HlyD family efflux transporter periplasmic adaptor subunit</fullName>
    </submittedName>
</protein>
<proteinExistence type="predicted"/>
<evidence type="ECO:0000256" key="5">
    <source>
        <dbReference type="SAM" id="Phobius"/>
    </source>
</evidence>
<sequence length="416" mass="47689">MSRPPSWLTRWGNTLIAGILLLIIALCFVIQYPDRITGEVILSTQTPYSRVIAQESGYIEHLMVHNSDVVQKGEVLAIIQNTADYQDIQSVQKVFYPFLNALTQNKKEVNTRFPYQVKLGKLQESYTSFLTYYQQFLLAHNTPFYLKKVTQLQQQIQQEKNIQQQLDKQQVLLHESIALIEQKVNGGKKLIQHQGISQYDLIALKQELINARYQSEELQSSLIQSKAKEHALLAQLTALQESHNITTQTSFEALKTAALSFQFHLNDWEQKYLLKAPISGTVTFFHIMDIQQFVKKGEEVLTILPSSNTFNAFVYTKGIGVGKIKKGNTVRITLKNYPAEEFGTLKGIVHRISPIARDGAYKVEVQLPQQLKTNYGKVLNFQHDMKGEATIITQNLRLIDRFFHSVLKRYRDATQI</sequence>
<evidence type="ECO:0000256" key="2">
    <source>
        <dbReference type="ARBA" id="ARBA00022692"/>
    </source>
</evidence>
<evidence type="ECO:0000256" key="3">
    <source>
        <dbReference type="ARBA" id="ARBA00022989"/>
    </source>
</evidence>
<dbReference type="PANTHER" id="PTHR30386">
    <property type="entry name" value="MEMBRANE FUSION SUBUNIT OF EMRAB-TOLC MULTIDRUG EFFLUX PUMP"/>
    <property type="match status" value="1"/>
</dbReference>
<accession>A0ABP9DIN2</accession>
<evidence type="ECO:0000256" key="1">
    <source>
        <dbReference type="ARBA" id="ARBA00004167"/>
    </source>
</evidence>
<dbReference type="Gene3D" id="2.40.30.170">
    <property type="match status" value="1"/>
</dbReference>
<dbReference type="EMBL" id="BAABJX010000052">
    <property type="protein sequence ID" value="GAA4845174.1"/>
    <property type="molecule type" value="Genomic_DNA"/>
</dbReference>